<dbReference type="Proteomes" id="UP000014500">
    <property type="component" value="Unassembled WGS sequence"/>
</dbReference>
<evidence type="ECO:0000313" key="3">
    <source>
        <dbReference type="Proteomes" id="UP000014500"/>
    </source>
</evidence>
<dbReference type="HOGENOM" id="CLU_2309499_0_0_1"/>
<dbReference type="GO" id="GO:0005694">
    <property type="term" value="C:chromosome"/>
    <property type="evidence" value="ECO:0007669"/>
    <property type="project" value="UniProtKB-ARBA"/>
</dbReference>
<dbReference type="Gene3D" id="2.40.50.40">
    <property type="match status" value="1"/>
</dbReference>
<sequence length="100" mass="11584">MTISDINTAIIGLTSHVGFTKHLQKWRQPDNVYTLKDLNGENIMGTFYSWELQPISYDNKQMHRIEKILRSRGKGSKREVLVSWKGWPSSFDSWELASAI</sequence>
<dbReference type="SUPFAM" id="SSF54160">
    <property type="entry name" value="Chromo domain-like"/>
    <property type="match status" value="1"/>
</dbReference>
<dbReference type="EnsemblMetazoa" id="SMAR004657-RA">
    <property type="protein sequence ID" value="SMAR004657-PA"/>
    <property type="gene ID" value="SMAR004657"/>
</dbReference>
<dbReference type="CDD" id="cd00024">
    <property type="entry name" value="CD_CSD"/>
    <property type="match status" value="1"/>
</dbReference>
<dbReference type="InterPro" id="IPR023780">
    <property type="entry name" value="Chromo_domain"/>
</dbReference>
<dbReference type="AlphaFoldDB" id="T1IU42"/>
<dbReference type="EMBL" id="AFFK01019372">
    <property type="status" value="NOT_ANNOTATED_CDS"/>
    <property type="molecule type" value="Genomic_DNA"/>
</dbReference>
<dbReference type="OMA" id="ENIMGTF"/>
<name>T1IU42_STRMM</name>
<evidence type="ECO:0000313" key="2">
    <source>
        <dbReference type="EnsemblMetazoa" id="SMAR004657-PA"/>
    </source>
</evidence>
<reference evidence="3" key="1">
    <citation type="submission" date="2011-05" db="EMBL/GenBank/DDBJ databases">
        <authorList>
            <person name="Richards S.R."/>
            <person name="Qu J."/>
            <person name="Jiang H."/>
            <person name="Jhangiani S.N."/>
            <person name="Agravi P."/>
            <person name="Goodspeed R."/>
            <person name="Gross S."/>
            <person name="Mandapat C."/>
            <person name="Jackson L."/>
            <person name="Mathew T."/>
            <person name="Pu L."/>
            <person name="Thornton R."/>
            <person name="Saada N."/>
            <person name="Wilczek-Boney K.B."/>
            <person name="Lee S."/>
            <person name="Kovar C."/>
            <person name="Wu Y."/>
            <person name="Scherer S.E."/>
            <person name="Worley K.C."/>
            <person name="Muzny D.M."/>
            <person name="Gibbs R."/>
        </authorList>
    </citation>
    <scope>NUCLEOTIDE SEQUENCE</scope>
    <source>
        <strain evidence="3">Brora</strain>
    </source>
</reference>
<reference evidence="2" key="2">
    <citation type="submission" date="2015-02" db="UniProtKB">
        <authorList>
            <consortium name="EnsemblMetazoa"/>
        </authorList>
    </citation>
    <scope>IDENTIFICATION</scope>
</reference>
<evidence type="ECO:0000259" key="1">
    <source>
        <dbReference type="PROSITE" id="PS50013"/>
    </source>
</evidence>
<proteinExistence type="predicted"/>
<dbReference type="Pfam" id="PF00385">
    <property type="entry name" value="Chromo"/>
    <property type="match status" value="1"/>
</dbReference>
<dbReference type="PhylomeDB" id="T1IU42"/>
<dbReference type="PROSITE" id="PS50013">
    <property type="entry name" value="CHROMO_2"/>
    <property type="match status" value="1"/>
</dbReference>
<organism evidence="2 3">
    <name type="scientific">Strigamia maritima</name>
    <name type="common">European centipede</name>
    <name type="synonym">Geophilus maritimus</name>
    <dbReference type="NCBI Taxonomy" id="126957"/>
    <lineage>
        <taxon>Eukaryota</taxon>
        <taxon>Metazoa</taxon>
        <taxon>Ecdysozoa</taxon>
        <taxon>Arthropoda</taxon>
        <taxon>Myriapoda</taxon>
        <taxon>Chilopoda</taxon>
        <taxon>Pleurostigmophora</taxon>
        <taxon>Geophilomorpha</taxon>
        <taxon>Linotaeniidae</taxon>
        <taxon>Strigamia</taxon>
    </lineage>
</organism>
<feature type="domain" description="Chromo" evidence="1">
    <location>
        <begin position="63"/>
        <end position="100"/>
    </location>
</feature>
<dbReference type="eggNOG" id="KOG0017">
    <property type="taxonomic scope" value="Eukaryota"/>
</dbReference>
<dbReference type="STRING" id="126957.T1IU42"/>
<protein>
    <recommendedName>
        <fullName evidence="1">Chromo domain-containing protein</fullName>
    </recommendedName>
</protein>
<dbReference type="InterPro" id="IPR000953">
    <property type="entry name" value="Chromo/chromo_shadow_dom"/>
</dbReference>
<keyword evidence="3" id="KW-1185">Reference proteome</keyword>
<accession>T1IU42</accession>
<dbReference type="InterPro" id="IPR016197">
    <property type="entry name" value="Chromo-like_dom_sf"/>
</dbReference>